<dbReference type="GO" id="GO:0003700">
    <property type="term" value="F:DNA-binding transcription factor activity"/>
    <property type="evidence" value="ECO:0007669"/>
    <property type="project" value="InterPro"/>
</dbReference>
<dbReference type="SUPFAM" id="SSF46785">
    <property type="entry name" value="Winged helix' DNA-binding domain"/>
    <property type="match status" value="1"/>
</dbReference>
<evidence type="ECO:0000256" key="3">
    <source>
        <dbReference type="ARBA" id="ARBA00023163"/>
    </source>
</evidence>
<accession>A0A839ULU3</accession>
<dbReference type="PRINTS" id="PR00035">
    <property type="entry name" value="HTHGNTR"/>
</dbReference>
<keyword evidence="1" id="KW-0805">Transcription regulation</keyword>
<dbReference type="InterPro" id="IPR036388">
    <property type="entry name" value="WH-like_DNA-bd_sf"/>
</dbReference>
<feature type="region of interest" description="Disordered" evidence="4">
    <location>
        <begin position="221"/>
        <end position="240"/>
    </location>
</feature>
<evidence type="ECO:0000313" key="7">
    <source>
        <dbReference type="Proteomes" id="UP000554520"/>
    </source>
</evidence>
<feature type="domain" description="HTH gntR-type" evidence="5">
    <location>
        <begin position="14"/>
        <end position="81"/>
    </location>
</feature>
<keyword evidence="7" id="KW-1185">Reference proteome</keyword>
<organism evidence="6 7">
    <name type="scientific">Phyllobacterium trifolii</name>
    <dbReference type="NCBI Taxonomy" id="300193"/>
    <lineage>
        <taxon>Bacteria</taxon>
        <taxon>Pseudomonadati</taxon>
        <taxon>Pseudomonadota</taxon>
        <taxon>Alphaproteobacteria</taxon>
        <taxon>Hyphomicrobiales</taxon>
        <taxon>Phyllobacteriaceae</taxon>
        <taxon>Phyllobacterium</taxon>
    </lineage>
</organism>
<protein>
    <submittedName>
        <fullName evidence="6">DNA-binding GntR family transcriptional regulator</fullName>
    </submittedName>
</protein>
<dbReference type="RefSeq" id="WP_312879951.1">
    <property type="nucleotide sequence ID" value="NZ_JACHXN010000033.1"/>
</dbReference>
<evidence type="ECO:0000313" key="6">
    <source>
        <dbReference type="EMBL" id="MBB3149469.1"/>
    </source>
</evidence>
<gene>
    <name evidence="6" type="ORF">FHS21_005923</name>
</gene>
<dbReference type="PANTHER" id="PTHR43537">
    <property type="entry name" value="TRANSCRIPTIONAL REGULATOR, GNTR FAMILY"/>
    <property type="match status" value="1"/>
</dbReference>
<sequence length="240" mass="26656">MNTFDRYQGIVRKTLHHEIVVDALRELILEGELEPRSRINEVALCERFGISRTPLREAIKLLAAEGLLELMPNRGARVVALSPTEISDILQVIGALEGAAGELSCARITDAELAAIETTNEAMVAAWQAGDYPGYFSRNREIHEAIMAAAGNAILQATYRSLSGRVQRARFSAQKTEQQWARAIDDHNLMILLLRRRDGAALAQLMRDHIKSKWPVISAAYSESKPTKPAGQKQKQLSEE</sequence>
<dbReference type="Gene3D" id="1.10.10.10">
    <property type="entry name" value="Winged helix-like DNA-binding domain superfamily/Winged helix DNA-binding domain"/>
    <property type="match status" value="1"/>
</dbReference>
<evidence type="ECO:0000256" key="4">
    <source>
        <dbReference type="SAM" id="MobiDB-lite"/>
    </source>
</evidence>
<dbReference type="InterPro" id="IPR011711">
    <property type="entry name" value="GntR_C"/>
</dbReference>
<comment type="caution">
    <text evidence="6">The sequence shown here is derived from an EMBL/GenBank/DDBJ whole genome shotgun (WGS) entry which is preliminary data.</text>
</comment>
<evidence type="ECO:0000256" key="1">
    <source>
        <dbReference type="ARBA" id="ARBA00023015"/>
    </source>
</evidence>
<proteinExistence type="predicted"/>
<dbReference type="AlphaFoldDB" id="A0A839ULU3"/>
<reference evidence="6 7" key="1">
    <citation type="submission" date="2020-08" db="EMBL/GenBank/DDBJ databases">
        <title>Genomic Encyclopedia of Type Strains, Phase III (KMG-III): the genomes of soil and plant-associated and newly described type strains.</title>
        <authorList>
            <person name="Whitman W."/>
        </authorList>
    </citation>
    <scope>NUCLEOTIDE SEQUENCE [LARGE SCALE GENOMIC DNA]</scope>
    <source>
        <strain evidence="6 7">CECT 7015</strain>
    </source>
</reference>
<name>A0A839ULU3_9HYPH</name>
<dbReference type="Gene3D" id="1.20.120.530">
    <property type="entry name" value="GntR ligand-binding domain-like"/>
    <property type="match status" value="1"/>
</dbReference>
<dbReference type="EMBL" id="JACHXN010000033">
    <property type="protein sequence ID" value="MBB3149469.1"/>
    <property type="molecule type" value="Genomic_DNA"/>
</dbReference>
<dbReference type="GO" id="GO:0003677">
    <property type="term" value="F:DNA binding"/>
    <property type="evidence" value="ECO:0007669"/>
    <property type="project" value="UniProtKB-KW"/>
</dbReference>
<dbReference type="Pfam" id="PF07729">
    <property type="entry name" value="FCD"/>
    <property type="match status" value="1"/>
</dbReference>
<dbReference type="SMART" id="SM00345">
    <property type="entry name" value="HTH_GNTR"/>
    <property type="match status" value="1"/>
</dbReference>
<dbReference type="PROSITE" id="PS50949">
    <property type="entry name" value="HTH_GNTR"/>
    <property type="match status" value="1"/>
</dbReference>
<dbReference type="InterPro" id="IPR036390">
    <property type="entry name" value="WH_DNA-bd_sf"/>
</dbReference>
<evidence type="ECO:0000259" key="5">
    <source>
        <dbReference type="PROSITE" id="PS50949"/>
    </source>
</evidence>
<dbReference type="Pfam" id="PF00392">
    <property type="entry name" value="GntR"/>
    <property type="match status" value="1"/>
</dbReference>
<dbReference type="InterPro" id="IPR008920">
    <property type="entry name" value="TF_FadR/GntR_C"/>
</dbReference>
<keyword evidence="2 6" id="KW-0238">DNA-binding</keyword>
<dbReference type="SMART" id="SM00895">
    <property type="entry name" value="FCD"/>
    <property type="match status" value="1"/>
</dbReference>
<evidence type="ECO:0000256" key="2">
    <source>
        <dbReference type="ARBA" id="ARBA00023125"/>
    </source>
</evidence>
<keyword evidence="3" id="KW-0804">Transcription</keyword>
<dbReference type="SUPFAM" id="SSF48008">
    <property type="entry name" value="GntR ligand-binding domain-like"/>
    <property type="match status" value="1"/>
</dbReference>
<dbReference type="Proteomes" id="UP000554520">
    <property type="component" value="Unassembled WGS sequence"/>
</dbReference>
<dbReference type="InterPro" id="IPR000524">
    <property type="entry name" value="Tscrpt_reg_HTH_GntR"/>
</dbReference>
<dbReference type="PANTHER" id="PTHR43537:SF50">
    <property type="entry name" value="TRANSCRIPTIONAL REGULATORY PROTEIN"/>
    <property type="match status" value="1"/>
</dbReference>